<protein>
    <submittedName>
        <fullName evidence="1">Uncharacterized protein</fullName>
    </submittedName>
</protein>
<evidence type="ECO:0000313" key="2">
    <source>
        <dbReference type="Proteomes" id="UP000249891"/>
    </source>
</evidence>
<dbReference type="EMBL" id="UARG01000017">
    <property type="protein sequence ID" value="SQA79001.1"/>
    <property type="molecule type" value="Genomic_DNA"/>
</dbReference>
<name>A0A2X2RR30_CAPOC</name>
<evidence type="ECO:0000313" key="1">
    <source>
        <dbReference type="EMBL" id="SQA79001.1"/>
    </source>
</evidence>
<gene>
    <name evidence="1" type="ORF">NCTC11546_02253</name>
</gene>
<dbReference type="AlphaFoldDB" id="A0A2X2RR30"/>
<proteinExistence type="predicted"/>
<dbReference type="Proteomes" id="UP000249891">
    <property type="component" value="Unassembled WGS sequence"/>
</dbReference>
<accession>A0A2X2RR30</accession>
<dbReference type="RefSeq" id="WP_128091935.1">
    <property type="nucleotide sequence ID" value="NZ_UARG01000017.1"/>
</dbReference>
<sequence length="66" mass="7737">MQKRGNLRNEIIGYYQKWQTEVAQLDNPSQAEKQLVEKQAEVWKALGLWDEIIDGIPSNFFRNAND</sequence>
<organism evidence="1 2">
    <name type="scientific">Capnocytophaga ochracea</name>
    <dbReference type="NCBI Taxonomy" id="1018"/>
    <lineage>
        <taxon>Bacteria</taxon>
        <taxon>Pseudomonadati</taxon>
        <taxon>Bacteroidota</taxon>
        <taxon>Flavobacteriia</taxon>
        <taxon>Flavobacteriales</taxon>
        <taxon>Flavobacteriaceae</taxon>
        <taxon>Capnocytophaga</taxon>
    </lineage>
</organism>
<reference evidence="1 2" key="1">
    <citation type="submission" date="2018-06" db="EMBL/GenBank/DDBJ databases">
        <authorList>
            <consortium name="Pathogen Informatics"/>
            <person name="Doyle S."/>
        </authorList>
    </citation>
    <scope>NUCLEOTIDE SEQUENCE [LARGE SCALE GENOMIC DNA]</scope>
    <source>
        <strain evidence="1 2">NCTC11546</strain>
    </source>
</reference>